<evidence type="ECO:0000313" key="2">
    <source>
        <dbReference type="Proteomes" id="UP001320706"/>
    </source>
</evidence>
<name>A0ACC3SC80_9PEZI</name>
<proteinExistence type="predicted"/>
<dbReference type="EMBL" id="JAMKPW020000021">
    <property type="protein sequence ID" value="KAK8207645.1"/>
    <property type="molecule type" value="Genomic_DNA"/>
</dbReference>
<protein>
    <submittedName>
        <fullName evidence="1">Uncharacterized protein</fullName>
    </submittedName>
</protein>
<sequence length="398" mass="43892">MSRRTLYTIITPLPPTVSRKTAIDTLHNHSEMIELNPLVIYHAPCPPPSNASADEFHAIWYTLTDRISYLPGIKGSVTYRACFHDLPRGLQTHVFAPAGLEIKEKWSIGGNEPGEVREVMELGLKGVPREGLYLREDVDMKCNFMMTSFVKKTLKKAHSVLVERLVVKADLIDDKKVRSTYAASPPSLSPSLHAAPPYPVTTSLYPRSAHLTSSPTSSSLRSHSNSIRSDYHHPNPLSQSRIEMPSPSMSTLQSSGSSHTFVAELPADGFGKSPPDDRPWTQPAPSQAPAQALVQARMERAWEGRGPAMGQTTLQAQAQEQSQNSFLNRFERQAEACERTFGTAPQEPRPGQGQVYAQVFGALPAPVRDQNLQPAPLRSTKRESVGYRVPQNEPAELA</sequence>
<gene>
    <name evidence="1" type="ORF">M8818_004299</name>
</gene>
<comment type="caution">
    <text evidence="1">The sequence shown here is derived from an EMBL/GenBank/DDBJ whole genome shotgun (WGS) entry which is preliminary data.</text>
</comment>
<evidence type="ECO:0000313" key="1">
    <source>
        <dbReference type="EMBL" id="KAK8207645.1"/>
    </source>
</evidence>
<organism evidence="1 2">
    <name type="scientific">Zalaria obscura</name>
    <dbReference type="NCBI Taxonomy" id="2024903"/>
    <lineage>
        <taxon>Eukaryota</taxon>
        <taxon>Fungi</taxon>
        <taxon>Dikarya</taxon>
        <taxon>Ascomycota</taxon>
        <taxon>Pezizomycotina</taxon>
        <taxon>Dothideomycetes</taxon>
        <taxon>Dothideomycetidae</taxon>
        <taxon>Dothideales</taxon>
        <taxon>Zalariaceae</taxon>
        <taxon>Zalaria</taxon>
    </lineage>
</organism>
<dbReference type="Proteomes" id="UP001320706">
    <property type="component" value="Unassembled WGS sequence"/>
</dbReference>
<reference evidence="1" key="1">
    <citation type="submission" date="2024-02" db="EMBL/GenBank/DDBJ databases">
        <title>Metagenome Assembled Genome of Zalaria obscura JY119.</title>
        <authorList>
            <person name="Vighnesh L."/>
            <person name="Jagadeeshwari U."/>
            <person name="Venkata Ramana C."/>
            <person name="Sasikala C."/>
        </authorList>
    </citation>
    <scope>NUCLEOTIDE SEQUENCE</scope>
    <source>
        <strain evidence="1">JY119</strain>
    </source>
</reference>
<keyword evidence="2" id="KW-1185">Reference proteome</keyword>
<accession>A0ACC3SC80</accession>